<comment type="similarity">
    <text evidence="1">Belongs to the DNA polymerase type-B family.</text>
</comment>
<evidence type="ECO:0000256" key="3">
    <source>
        <dbReference type="ARBA" id="ARBA00022679"/>
    </source>
</evidence>
<dbReference type="EMBL" id="CAJEWN010000135">
    <property type="protein sequence ID" value="CAD2168009.1"/>
    <property type="molecule type" value="Genomic_DNA"/>
</dbReference>
<evidence type="ECO:0000259" key="9">
    <source>
        <dbReference type="Pfam" id="PF03175"/>
    </source>
</evidence>
<dbReference type="GO" id="GO:0006260">
    <property type="term" value="P:DNA replication"/>
    <property type="evidence" value="ECO:0007669"/>
    <property type="project" value="UniProtKB-KW"/>
</dbReference>
<keyword evidence="4" id="KW-0548">Nucleotidyltransferase</keyword>
<evidence type="ECO:0000256" key="2">
    <source>
        <dbReference type="ARBA" id="ARBA00012417"/>
    </source>
</evidence>
<dbReference type="GO" id="GO:0003677">
    <property type="term" value="F:DNA binding"/>
    <property type="evidence" value="ECO:0007669"/>
    <property type="project" value="UniProtKB-KW"/>
</dbReference>
<feature type="domain" description="DNA-directed DNA polymerase family B mitochondria/virus" evidence="9">
    <location>
        <begin position="9"/>
        <end position="183"/>
    </location>
</feature>
<dbReference type="GO" id="GO:0003887">
    <property type="term" value="F:DNA-directed DNA polymerase activity"/>
    <property type="evidence" value="ECO:0007669"/>
    <property type="project" value="UniProtKB-KW"/>
</dbReference>
<keyword evidence="7" id="KW-0238">DNA-binding</keyword>
<evidence type="ECO:0000313" key="11">
    <source>
        <dbReference type="Proteomes" id="UP000580250"/>
    </source>
</evidence>
<reference evidence="10 11" key="1">
    <citation type="submission" date="2020-08" db="EMBL/GenBank/DDBJ databases">
        <authorList>
            <person name="Koutsovoulos G."/>
            <person name="Danchin GJ E."/>
        </authorList>
    </citation>
    <scope>NUCLEOTIDE SEQUENCE [LARGE SCALE GENOMIC DNA]</scope>
</reference>
<dbReference type="OrthoDB" id="5871067at2759"/>
<gene>
    <name evidence="10" type="ORF">MENT_LOCUS19340</name>
</gene>
<dbReference type="Proteomes" id="UP000580250">
    <property type="component" value="Unassembled WGS sequence"/>
</dbReference>
<evidence type="ECO:0000256" key="5">
    <source>
        <dbReference type="ARBA" id="ARBA00022705"/>
    </source>
</evidence>
<evidence type="ECO:0000256" key="7">
    <source>
        <dbReference type="ARBA" id="ARBA00023125"/>
    </source>
</evidence>
<dbReference type="InterPro" id="IPR036397">
    <property type="entry name" value="RNaseH_sf"/>
</dbReference>
<name>A0A6V7UZW7_MELEN</name>
<dbReference type="InterPro" id="IPR012337">
    <property type="entry name" value="RNaseH-like_sf"/>
</dbReference>
<evidence type="ECO:0000313" key="10">
    <source>
        <dbReference type="EMBL" id="CAD2168009.1"/>
    </source>
</evidence>
<protein>
    <recommendedName>
        <fullName evidence="2">DNA-directed DNA polymerase</fullName>
        <ecNumber evidence="2">2.7.7.7</ecNumber>
    </recommendedName>
</protein>
<dbReference type="AlphaFoldDB" id="A0A6V7UZW7"/>
<dbReference type="Gene3D" id="3.30.420.10">
    <property type="entry name" value="Ribonuclease H-like superfamily/Ribonuclease H"/>
    <property type="match status" value="1"/>
</dbReference>
<evidence type="ECO:0000256" key="1">
    <source>
        <dbReference type="ARBA" id="ARBA00005755"/>
    </source>
</evidence>
<keyword evidence="3" id="KW-0808">Transferase</keyword>
<proteinExistence type="inferred from homology"/>
<dbReference type="PANTHER" id="PTHR33568">
    <property type="entry name" value="DNA POLYMERASE"/>
    <property type="match status" value="1"/>
</dbReference>
<sequence length="214" mass="24624">MVFREIFAAGIVPSIIRRGNKLYEMKVPRNNKCNEVIFRDSYNICPIGLGQLVDAFDLQIQEKQFFPHLANNPSNYDKTLPNLPQKSDYLYGGMLPEKQKAFDKWYTQECHQHFCLNEALAEYCLNDVEILTEALLAFRSKFLEISRPKQTTGSIGIDIIRDTMTIASACMKHFRLNHLKPDHLGIVPEKGYDTCGNQSTLAMKYLGMRKRILL</sequence>
<accession>A0A6V7UZW7</accession>
<comment type="caution">
    <text evidence="10">The sequence shown here is derived from an EMBL/GenBank/DDBJ whole genome shotgun (WGS) entry which is preliminary data.</text>
</comment>
<keyword evidence="5" id="KW-0235">DNA replication</keyword>
<dbReference type="PANTHER" id="PTHR33568:SF3">
    <property type="entry name" value="DNA-DIRECTED DNA POLYMERASE"/>
    <property type="match status" value="1"/>
</dbReference>
<dbReference type="GO" id="GO:0000166">
    <property type="term" value="F:nucleotide binding"/>
    <property type="evidence" value="ECO:0007669"/>
    <property type="project" value="InterPro"/>
</dbReference>
<dbReference type="SUPFAM" id="SSF53098">
    <property type="entry name" value="Ribonuclease H-like"/>
    <property type="match status" value="1"/>
</dbReference>
<evidence type="ECO:0000256" key="6">
    <source>
        <dbReference type="ARBA" id="ARBA00022932"/>
    </source>
</evidence>
<keyword evidence="6" id="KW-0239">DNA-directed DNA polymerase</keyword>
<evidence type="ECO:0000256" key="8">
    <source>
        <dbReference type="ARBA" id="ARBA00049244"/>
    </source>
</evidence>
<dbReference type="Pfam" id="PF03175">
    <property type="entry name" value="DNA_pol_B_2"/>
    <property type="match status" value="1"/>
</dbReference>
<comment type="catalytic activity">
    <reaction evidence="8">
        <text>DNA(n) + a 2'-deoxyribonucleoside 5'-triphosphate = DNA(n+1) + diphosphate</text>
        <dbReference type="Rhea" id="RHEA:22508"/>
        <dbReference type="Rhea" id="RHEA-COMP:17339"/>
        <dbReference type="Rhea" id="RHEA-COMP:17340"/>
        <dbReference type="ChEBI" id="CHEBI:33019"/>
        <dbReference type="ChEBI" id="CHEBI:61560"/>
        <dbReference type="ChEBI" id="CHEBI:173112"/>
        <dbReference type="EC" id="2.7.7.7"/>
    </reaction>
</comment>
<dbReference type="InterPro" id="IPR004868">
    <property type="entry name" value="DNA-dir_DNA_pol_B_mt/vir"/>
</dbReference>
<evidence type="ECO:0000256" key="4">
    <source>
        <dbReference type="ARBA" id="ARBA00022695"/>
    </source>
</evidence>
<organism evidence="10 11">
    <name type="scientific">Meloidogyne enterolobii</name>
    <name type="common">Root-knot nematode worm</name>
    <name type="synonym">Meloidogyne mayaguensis</name>
    <dbReference type="NCBI Taxonomy" id="390850"/>
    <lineage>
        <taxon>Eukaryota</taxon>
        <taxon>Metazoa</taxon>
        <taxon>Ecdysozoa</taxon>
        <taxon>Nematoda</taxon>
        <taxon>Chromadorea</taxon>
        <taxon>Rhabditida</taxon>
        <taxon>Tylenchina</taxon>
        <taxon>Tylenchomorpha</taxon>
        <taxon>Tylenchoidea</taxon>
        <taxon>Meloidogynidae</taxon>
        <taxon>Meloidogyninae</taxon>
        <taxon>Meloidogyne</taxon>
    </lineage>
</organism>
<dbReference type="EC" id="2.7.7.7" evidence="2"/>